<dbReference type="Proteomes" id="UP000223589">
    <property type="component" value="Segment"/>
</dbReference>
<sequence length="34" mass="3563">MKVLVRDGAVKSKAGKYSAVAEVKGSQATPEDLE</sequence>
<keyword evidence="2" id="KW-1185">Reference proteome</keyword>
<organism evidence="1 2">
    <name type="scientific">Salmonella phage LPSE1</name>
    <dbReference type="NCBI Taxonomy" id="1929963"/>
    <lineage>
        <taxon>Viruses</taxon>
        <taxon>Duplodnaviria</taxon>
        <taxon>Heunggongvirae</taxon>
        <taxon>Uroviricota</taxon>
        <taxon>Caudoviricetes</taxon>
        <taxon>Sarkviridae</taxon>
        <taxon>Guernseyvirinae</taxon>
        <taxon>Jerseyvirus</taxon>
        <taxon>Jerseyvirus LPSE1</taxon>
    </lineage>
</organism>
<proteinExistence type="predicted"/>
<reference evidence="1 2" key="1">
    <citation type="submission" date="2016-12" db="EMBL/GenBank/DDBJ databases">
        <title>Complete Genome Sequence of Salmonella enterica Serovar Enteritidis Bacteriophage LPSE1, Isolated in China.</title>
        <authorList>
            <person name="Huang C."/>
            <person name="Dong X."/>
            <person name="Shi J."/>
            <person name="Li Z."/>
            <person name="Chen D."/>
            <person name="Li J."/>
            <person name="Wang X."/>
        </authorList>
    </citation>
    <scope>NUCLEOTIDE SEQUENCE [LARGE SCALE GENOMIC DNA]</scope>
</reference>
<evidence type="ECO:0000313" key="1">
    <source>
        <dbReference type="EMBL" id="APU02976.1"/>
    </source>
</evidence>
<gene>
    <name evidence="1" type="ORF">LPSE_00012</name>
</gene>
<protein>
    <submittedName>
        <fullName evidence="1">Putative uvsX-like protein</fullName>
    </submittedName>
</protein>
<accession>A0A1L7DRU3</accession>
<dbReference type="EMBL" id="KY379853">
    <property type="protein sequence ID" value="APU02976.1"/>
    <property type="molecule type" value="Genomic_DNA"/>
</dbReference>
<name>A0A1L7DRU3_9CAUD</name>
<evidence type="ECO:0000313" key="2">
    <source>
        <dbReference type="Proteomes" id="UP000223589"/>
    </source>
</evidence>